<dbReference type="GO" id="GO:0005789">
    <property type="term" value="C:endoplasmic reticulum membrane"/>
    <property type="evidence" value="ECO:0007669"/>
    <property type="project" value="UniProtKB-SubCell"/>
</dbReference>
<dbReference type="Proteomes" id="UP000249829">
    <property type="component" value="Unassembled WGS sequence"/>
</dbReference>
<evidence type="ECO:0000256" key="3">
    <source>
        <dbReference type="ARBA" id="ARBA00022989"/>
    </source>
</evidence>
<feature type="domain" description="3-oxo-5-alpha-steroid 4-dehydrogenase C-terminal" evidence="7">
    <location>
        <begin position="221"/>
        <end position="338"/>
    </location>
</feature>
<feature type="transmembrane region" description="Helical" evidence="5">
    <location>
        <begin position="262"/>
        <end position="286"/>
    </location>
</feature>
<dbReference type="PANTHER" id="PTHR14624">
    <property type="entry name" value="DFG10 PROTEIN"/>
    <property type="match status" value="1"/>
</dbReference>
<protein>
    <recommendedName>
        <fullName evidence="5">Polyprenal reductase</fullName>
        <ecNumber evidence="5">1.3.1.94</ecNumber>
    </recommendedName>
</protein>
<keyword evidence="4 5" id="KW-0472">Membrane</keyword>
<name>A0A2V5GXQ3_ASPV1</name>
<organism evidence="8 9">
    <name type="scientific">Aspergillus violaceofuscus (strain CBS 115571)</name>
    <dbReference type="NCBI Taxonomy" id="1450538"/>
    <lineage>
        <taxon>Eukaryota</taxon>
        <taxon>Fungi</taxon>
        <taxon>Dikarya</taxon>
        <taxon>Ascomycota</taxon>
        <taxon>Pezizomycotina</taxon>
        <taxon>Eurotiomycetes</taxon>
        <taxon>Eurotiomycetidae</taxon>
        <taxon>Eurotiales</taxon>
        <taxon>Aspergillaceae</taxon>
        <taxon>Aspergillus</taxon>
    </lineage>
</organism>
<evidence type="ECO:0000256" key="5">
    <source>
        <dbReference type="RuleBase" id="RU367081"/>
    </source>
</evidence>
<dbReference type="Pfam" id="PF02544">
    <property type="entry name" value="Steroid_dh"/>
    <property type="match status" value="1"/>
</dbReference>
<dbReference type="GO" id="GO:0102389">
    <property type="term" value="F:polyprenol reductase activity"/>
    <property type="evidence" value="ECO:0007669"/>
    <property type="project" value="UniProtKB-UniRule"/>
</dbReference>
<evidence type="ECO:0000313" key="8">
    <source>
        <dbReference type="EMBL" id="PYI13934.1"/>
    </source>
</evidence>
<evidence type="ECO:0000256" key="2">
    <source>
        <dbReference type="ARBA" id="ARBA00022692"/>
    </source>
</evidence>
<reference evidence="8 9" key="1">
    <citation type="submission" date="2018-02" db="EMBL/GenBank/DDBJ databases">
        <title>The genomes of Aspergillus section Nigri reveals drivers in fungal speciation.</title>
        <authorList>
            <consortium name="DOE Joint Genome Institute"/>
            <person name="Vesth T.C."/>
            <person name="Nybo J."/>
            <person name="Theobald S."/>
            <person name="Brandl J."/>
            <person name="Frisvad J.C."/>
            <person name="Nielsen K.F."/>
            <person name="Lyhne E.K."/>
            <person name="Kogle M.E."/>
            <person name="Kuo A."/>
            <person name="Riley R."/>
            <person name="Clum A."/>
            <person name="Nolan M."/>
            <person name="Lipzen A."/>
            <person name="Salamov A."/>
            <person name="Henrissat B."/>
            <person name="Wiebenga A."/>
            <person name="De vries R.P."/>
            <person name="Grigoriev I.V."/>
            <person name="Mortensen U.H."/>
            <person name="Andersen M.R."/>
            <person name="Baker S.E."/>
        </authorList>
    </citation>
    <scope>NUCLEOTIDE SEQUENCE [LARGE SCALE GENOMIC DNA]</scope>
    <source>
        <strain evidence="8 9">CBS 115571</strain>
    </source>
</reference>
<feature type="transmembrane region" description="Helical" evidence="5">
    <location>
        <begin position="22"/>
        <end position="40"/>
    </location>
</feature>
<dbReference type="InterPro" id="IPR039698">
    <property type="entry name" value="Dfg10/SRD5A3"/>
</dbReference>
<comment type="subcellular location">
    <subcellularLocation>
        <location evidence="1">Endomembrane system</location>
        <topology evidence="1">Multi-pass membrane protein</topology>
    </subcellularLocation>
    <subcellularLocation>
        <location evidence="5">Endoplasmic reticulum membrane</location>
    </subcellularLocation>
</comment>
<keyword evidence="5" id="KW-0560">Oxidoreductase</keyword>
<feature type="transmembrane region" description="Helical" evidence="5">
    <location>
        <begin position="109"/>
        <end position="130"/>
    </location>
</feature>
<feature type="transmembrane region" description="Helical" evidence="5">
    <location>
        <begin position="182"/>
        <end position="202"/>
    </location>
</feature>
<comment type="similarity">
    <text evidence="5">Belongs to the steroid 5-alpha reductase family. Polyprenal reductase subfamily.</text>
</comment>
<keyword evidence="3 5" id="KW-1133">Transmembrane helix</keyword>
<dbReference type="PROSITE" id="PS50244">
    <property type="entry name" value="S5A_REDUCTASE"/>
    <property type="match status" value="1"/>
</dbReference>
<keyword evidence="5" id="KW-0521">NADP</keyword>
<evidence type="ECO:0000259" key="7">
    <source>
        <dbReference type="Pfam" id="PF02544"/>
    </source>
</evidence>
<comment type="pathway">
    <text evidence="5">Protein modification; protein glycosylation.</text>
</comment>
<dbReference type="EC" id="1.3.1.94" evidence="5"/>
<dbReference type="PANTHER" id="PTHR14624:SF0">
    <property type="entry name" value="POLYPRENOL REDUCTASE"/>
    <property type="match status" value="1"/>
</dbReference>
<dbReference type="GO" id="GO:0006488">
    <property type="term" value="P:dolichol-linked oligosaccharide biosynthetic process"/>
    <property type="evidence" value="ECO:0007669"/>
    <property type="project" value="UniProtKB-UniRule"/>
</dbReference>
<comment type="catalytic activity">
    <reaction evidence="5">
        <text>a di-trans,poly-cis-dolichal + NADP(+) = a di-trans,poly-cis-polyprenal + NADPH + H(+)</text>
        <dbReference type="Rhea" id="RHEA:80727"/>
        <dbReference type="Rhea" id="RHEA-COMP:19536"/>
        <dbReference type="Rhea" id="RHEA-COMP:19537"/>
        <dbReference type="ChEBI" id="CHEBI:15378"/>
        <dbReference type="ChEBI" id="CHEBI:57783"/>
        <dbReference type="ChEBI" id="CHEBI:58349"/>
        <dbReference type="ChEBI" id="CHEBI:231623"/>
        <dbReference type="ChEBI" id="CHEBI:231637"/>
        <dbReference type="EC" id="1.3.1.94"/>
    </reaction>
    <physiologicalReaction direction="right-to-left" evidence="5">
        <dbReference type="Rhea" id="RHEA:80729"/>
    </physiologicalReaction>
</comment>
<feature type="transmembrane region" description="Helical" evidence="5">
    <location>
        <begin position="142"/>
        <end position="161"/>
    </location>
</feature>
<dbReference type="GO" id="GO:0160198">
    <property type="term" value="F:polyprenal reductase activity"/>
    <property type="evidence" value="ECO:0007669"/>
    <property type="project" value="UniProtKB-EC"/>
</dbReference>
<gene>
    <name evidence="8" type="ORF">BO99DRAFT_38362</name>
</gene>
<keyword evidence="9" id="KW-1185">Reference proteome</keyword>
<keyword evidence="2 5" id="KW-0812">Transmembrane</keyword>
<dbReference type="GO" id="GO:0003865">
    <property type="term" value="F:3-oxo-5-alpha-steroid 4-dehydrogenase activity"/>
    <property type="evidence" value="ECO:0007669"/>
    <property type="project" value="TreeGrafter"/>
</dbReference>
<dbReference type="UniPathway" id="UPA00378"/>
<dbReference type="AlphaFoldDB" id="A0A2V5GXQ3"/>
<feature type="transmembrane region" description="Helical" evidence="5">
    <location>
        <begin position="222"/>
        <end position="241"/>
    </location>
</feature>
<evidence type="ECO:0000313" key="9">
    <source>
        <dbReference type="Proteomes" id="UP000249829"/>
    </source>
</evidence>
<feature type="transmembrane region" description="Helical" evidence="5">
    <location>
        <begin position="292"/>
        <end position="312"/>
    </location>
</feature>
<accession>A0A2V5GXQ3</accession>
<dbReference type="STRING" id="1450538.A0A2V5GXQ3"/>
<evidence type="ECO:0000256" key="1">
    <source>
        <dbReference type="ARBA" id="ARBA00004127"/>
    </source>
</evidence>
<dbReference type="GO" id="GO:0016095">
    <property type="term" value="P:polyprenol catabolic process"/>
    <property type="evidence" value="ECO:0007669"/>
    <property type="project" value="UniProtKB-UniRule"/>
</dbReference>
<feature type="region of interest" description="Disordered" evidence="6">
    <location>
        <begin position="56"/>
        <end position="88"/>
    </location>
</feature>
<evidence type="ECO:0000256" key="6">
    <source>
        <dbReference type="SAM" id="MobiDB-lite"/>
    </source>
</evidence>
<evidence type="ECO:0000256" key="4">
    <source>
        <dbReference type="ARBA" id="ARBA00023136"/>
    </source>
</evidence>
<comment type="function">
    <text evidence="5">Plays a key role in early steps of protein N-linked glycosylation by being involved in the conversion of polyprenol into dolichol. Acts as a polyprenal reductase that mediates the reduction of polyprenal into dolichal in a NADP-dependent mechanism. Dolichols are required for the synthesis of dolichol-linked monosaccharides and the oligosaccharide precursor used for N-glycosylation.</text>
</comment>
<sequence>MDVLAGLVDAALASTHMDAIDALRIFFILASCTILSVSVLPDSLHSRFVVYGARATSTDSKPPSAPASTTSASSSSSSSSSSSPSSSPATRILDYLASLRVPHSYFTQFYVASVAASVFWGVQLLCRGAAFQAFAMRVSPDHLQRSMTINQILLCWVCMLLQGVRRLYECFVFSRPSASRMWFIHWLVGLAFYLGMSVAVWAEGAGTLLARPIVLDDVKVTIAPSLRTFIFLPIFLLASGLQHDAHHYLFSLEKYTLPTHPLFHRLVCPHYMAECVIYLSLAFLAAPEGETINKTILAALAFVAINLGLTTANTRRWYIQKFGGSSMQGKWNMIPGVY</sequence>
<dbReference type="InterPro" id="IPR001104">
    <property type="entry name" value="3-oxo-5_a-steroid_4-DH_C"/>
</dbReference>
<keyword evidence="5" id="KW-0256">Endoplasmic reticulum</keyword>
<dbReference type="EMBL" id="KZ825226">
    <property type="protein sequence ID" value="PYI13934.1"/>
    <property type="molecule type" value="Genomic_DNA"/>
</dbReference>
<dbReference type="OMA" id="RFYETNF"/>
<proteinExistence type="inferred from homology"/>